<feature type="region of interest" description="Disordered" evidence="1">
    <location>
        <begin position="1"/>
        <end position="53"/>
    </location>
</feature>
<dbReference type="EMBL" id="VBQZ03000004">
    <property type="protein sequence ID" value="MXQ80201.1"/>
    <property type="molecule type" value="Genomic_DNA"/>
</dbReference>
<dbReference type="Proteomes" id="UP000322234">
    <property type="component" value="Unassembled WGS sequence"/>
</dbReference>
<evidence type="ECO:0000313" key="2">
    <source>
        <dbReference type="EMBL" id="MXQ80201.1"/>
    </source>
</evidence>
<sequence length="168" mass="18997">MLDRPKPRSRAEITQQVAPKVKFSGSRYRKERGPSSMTGDRLQGKDEPECTRGKQKRENRWVCNSSDATVWYDYCVTTVNSNMTTVMSKQEASQDVKYRGVKATLSFLESLKRRTSVFHTQMEEGSLFCIVTGCHATMCSLFCIVTGCHATMCLYLKTSPMETGLQLP</sequence>
<gene>
    <name evidence="2" type="ORF">E5288_WYG006255</name>
</gene>
<name>A0A6B0QU30_9CETA</name>
<evidence type="ECO:0000256" key="1">
    <source>
        <dbReference type="SAM" id="MobiDB-lite"/>
    </source>
</evidence>
<dbReference type="AlphaFoldDB" id="A0A6B0QU30"/>
<feature type="compositionally biased region" description="Basic and acidic residues" evidence="1">
    <location>
        <begin position="1"/>
        <end position="11"/>
    </location>
</feature>
<protein>
    <submittedName>
        <fullName evidence="2">Uncharacterized protein</fullName>
    </submittedName>
</protein>
<evidence type="ECO:0000313" key="3">
    <source>
        <dbReference type="Proteomes" id="UP000322234"/>
    </source>
</evidence>
<comment type="caution">
    <text evidence="2">The sequence shown here is derived from an EMBL/GenBank/DDBJ whole genome shotgun (WGS) entry which is preliminary data.</text>
</comment>
<accession>A0A6B0QU30</accession>
<organism evidence="2 3">
    <name type="scientific">Bos mutus</name>
    <name type="common">wild yak</name>
    <dbReference type="NCBI Taxonomy" id="72004"/>
    <lineage>
        <taxon>Eukaryota</taxon>
        <taxon>Metazoa</taxon>
        <taxon>Chordata</taxon>
        <taxon>Craniata</taxon>
        <taxon>Vertebrata</taxon>
        <taxon>Euteleostomi</taxon>
        <taxon>Mammalia</taxon>
        <taxon>Eutheria</taxon>
        <taxon>Laurasiatheria</taxon>
        <taxon>Artiodactyla</taxon>
        <taxon>Ruminantia</taxon>
        <taxon>Pecora</taxon>
        <taxon>Bovidae</taxon>
        <taxon>Bovinae</taxon>
        <taxon>Bos</taxon>
    </lineage>
</organism>
<reference evidence="2" key="1">
    <citation type="submission" date="2019-10" db="EMBL/GenBank/DDBJ databases">
        <title>The sequence and de novo assembly of the wild yak genome.</title>
        <authorList>
            <person name="Liu Y."/>
        </authorList>
    </citation>
    <scope>NUCLEOTIDE SEQUENCE [LARGE SCALE GENOMIC DNA]</scope>
    <source>
        <strain evidence="2">WY2019</strain>
    </source>
</reference>
<proteinExistence type="predicted"/>
<feature type="compositionally biased region" description="Basic and acidic residues" evidence="1">
    <location>
        <begin position="42"/>
        <end position="53"/>
    </location>
</feature>
<keyword evidence="3" id="KW-1185">Reference proteome</keyword>